<proteinExistence type="predicted"/>
<reference evidence="1 2" key="1">
    <citation type="submission" date="2020-08" db="EMBL/GenBank/DDBJ databases">
        <title>Functional genomics of gut bacteria from endangered species of beetles.</title>
        <authorList>
            <person name="Carlos-Shanley C."/>
        </authorList>
    </citation>
    <scope>NUCLEOTIDE SEQUENCE [LARGE SCALE GENOMIC DNA]</scope>
    <source>
        <strain evidence="1 2">S00179</strain>
    </source>
</reference>
<gene>
    <name evidence="1" type="ORF">HNP46_004348</name>
</gene>
<dbReference type="AlphaFoldDB" id="A0A7W7KMC2"/>
<evidence type="ECO:0000313" key="1">
    <source>
        <dbReference type="EMBL" id="MBB4865454.1"/>
    </source>
</evidence>
<name>A0A7W7KMC2_PSENT</name>
<sequence length="124" mass="13965">MTAVIVTLPRCKKLRNRRELSFVSTWIDGSYRRFNNWSPERAGVKSDQRDGDFEYGLSLIRELQMLQKGNEQEAFCAIKFALNSRNWKPGHDVEDGFADGIASLAIVGMRALVAGAAPFDPDQE</sequence>
<evidence type="ECO:0000313" key="2">
    <source>
        <dbReference type="Proteomes" id="UP000566995"/>
    </source>
</evidence>
<accession>A0A7W7KMC2</accession>
<organism evidence="1 2">
    <name type="scientific">Pseudomonas nitroreducens</name>
    <dbReference type="NCBI Taxonomy" id="46680"/>
    <lineage>
        <taxon>Bacteria</taxon>
        <taxon>Pseudomonadati</taxon>
        <taxon>Pseudomonadota</taxon>
        <taxon>Gammaproteobacteria</taxon>
        <taxon>Pseudomonadales</taxon>
        <taxon>Pseudomonadaceae</taxon>
        <taxon>Pseudomonas</taxon>
    </lineage>
</organism>
<dbReference type="Proteomes" id="UP000566995">
    <property type="component" value="Unassembled WGS sequence"/>
</dbReference>
<comment type="caution">
    <text evidence="1">The sequence shown here is derived from an EMBL/GenBank/DDBJ whole genome shotgun (WGS) entry which is preliminary data.</text>
</comment>
<protein>
    <submittedName>
        <fullName evidence="1">Uncharacterized protein</fullName>
    </submittedName>
</protein>
<dbReference type="EMBL" id="JACHLI010000019">
    <property type="protein sequence ID" value="MBB4865454.1"/>
    <property type="molecule type" value="Genomic_DNA"/>
</dbReference>
<dbReference type="RefSeq" id="WP_184592964.1">
    <property type="nucleotide sequence ID" value="NZ_JACHLI010000019.1"/>
</dbReference>